<evidence type="ECO:0000259" key="4">
    <source>
        <dbReference type="Pfam" id="PF08241"/>
    </source>
</evidence>
<feature type="domain" description="Methyltransferase type 11" evidence="4">
    <location>
        <begin position="42"/>
        <end position="135"/>
    </location>
</feature>
<keyword evidence="3" id="KW-0808">Transferase</keyword>
<keyword evidence="2 5" id="KW-0489">Methyltransferase</keyword>
<dbReference type="SUPFAM" id="SSF53335">
    <property type="entry name" value="S-adenosyl-L-methionine-dependent methyltransferases"/>
    <property type="match status" value="1"/>
</dbReference>
<keyword evidence="6" id="KW-1185">Reference proteome</keyword>
<dbReference type="GO" id="GO:0032259">
    <property type="term" value="P:methylation"/>
    <property type="evidence" value="ECO:0007669"/>
    <property type="project" value="UniProtKB-KW"/>
</dbReference>
<dbReference type="RefSeq" id="WP_358348512.1">
    <property type="nucleotide sequence ID" value="NZ_JBEZFP010000005.1"/>
</dbReference>
<dbReference type="InterPro" id="IPR013216">
    <property type="entry name" value="Methyltransf_11"/>
</dbReference>
<evidence type="ECO:0000313" key="6">
    <source>
        <dbReference type="Proteomes" id="UP001551482"/>
    </source>
</evidence>
<sequence length="263" mass="28368">MNFDQRQYAVYAAGRALLTDTVAMWADAFARHAPPARPLAVLDLGSGTGRFSPVLAERFGGPVFGVEPHDRMRAAAEADATHPDVTYLAGSAEGLPLPDASCDLVLLYLVWHHVVDRVAAVAEIARVLRPGGRVLLRGAFRDRMPELPWHGWFPGARAIEQEVFPALGDVTAEFGAAGLRRVVLERLRQCVAPNLAAYAERLRLRPYSTFEHMTAEETRAGFAALDADLADDEGAQPVGEDCDLLVLERAGGGPFTRSTGAVA</sequence>
<dbReference type="Gene3D" id="3.40.50.150">
    <property type="entry name" value="Vaccinia Virus protein VP39"/>
    <property type="match status" value="1"/>
</dbReference>
<dbReference type="PANTHER" id="PTHR44942:SF4">
    <property type="entry name" value="METHYLTRANSFERASE TYPE 11 DOMAIN-CONTAINING PROTEIN"/>
    <property type="match status" value="1"/>
</dbReference>
<evidence type="ECO:0000256" key="2">
    <source>
        <dbReference type="ARBA" id="ARBA00022603"/>
    </source>
</evidence>
<dbReference type="CDD" id="cd02440">
    <property type="entry name" value="AdoMet_MTases"/>
    <property type="match status" value="1"/>
</dbReference>
<gene>
    <name evidence="5" type="ORF">AB0C36_03425</name>
</gene>
<evidence type="ECO:0000313" key="5">
    <source>
        <dbReference type="EMBL" id="MEU8132537.1"/>
    </source>
</evidence>
<dbReference type="EMBL" id="JBEZFP010000005">
    <property type="protein sequence ID" value="MEU8132537.1"/>
    <property type="molecule type" value="Genomic_DNA"/>
</dbReference>
<organism evidence="5 6">
    <name type="scientific">Streptodolium elevatio</name>
    <dbReference type="NCBI Taxonomy" id="3157996"/>
    <lineage>
        <taxon>Bacteria</taxon>
        <taxon>Bacillati</taxon>
        <taxon>Actinomycetota</taxon>
        <taxon>Actinomycetes</taxon>
        <taxon>Kitasatosporales</taxon>
        <taxon>Streptomycetaceae</taxon>
        <taxon>Streptodolium</taxon>
    </lineage>
</organism>
<evidence type="ECO:0000256" key="3">
    <source>
        <dbReference type="ARBA" id="ARBA00022679"/>
    </source>
</evidence>
<dbReference type="Pfam" id="PF08241">
    <property type="entry name" value="Methyltransf_11"/>
    <property type="match status" value="1"/>
</dbReference>
<proteinExistence type="inferred from homology"/>
<dbReference type="PANTHER" id="PTHR44942">
    <property type="entry name" value="METHYLTRANSF_11 DOMAIN-CONTAINING PROTEIN"/>
    <property type="match status" value="1"/>
</dbReference>
<dbReference type="InterPro" id="IPR029063">
    <property type="entry name" value="SAM-dependent_MTases_sf"/>
</dbReference>
<dbReference type="InterPro" id="IPR051052">
    <property type="entry name" value="Diverse_substrate_MTase"/>
</dbReference>
<reference evidence="5 6" key="1">
    <citation type="submission" date="2024-06" db="EMBL/GenBank/DDBJ databases">
        <title>The Natural Products Discovery Center: Release of the First 8490 Sequenced Strains for Exploring Actinobacteria Biosynthetic Diversity.</title>
        <authorList>
            <person name="Kalkreuter E."/>
            <person name="Kautsar S.A."/>
            <person name="Yang D."/>
            <person name="Bader C.D."/>
            <person name="Teijaro C.N."/>
            <person name="Fluegel L."/>
            <person name="Davis C.M."/>
            <person name="Simpson J.R."/>
            <person name="Lauterbach L."/>
            <person name="Steele A.D."/>
            <person name="Gui C."/>
            <person name="Meng S."/>
            <person name="Li G."/>
            <person name="Viehrig K."/>
            <person name="Ye F."/>
            <person name="Su P."/>
            <person name="Kiefer A.F."/>
            <person name="Nichols A."/>
            <person name="Cepeda A.J."/>
            <person name="Yan W."/>
            <person name="Fan B."/>
            <person name="Jiang Y."/>
            <person name="Adhikari A."/>
            <person name="Zheng C.-J."/>
            <person name="Schuster L."/>
            <person name="Cowan T.M."/>
            <person name="Smanski M.J."/>
            <person name="Chevrette M.G."/>
            <person name="De Carvalho L.P.S."/>
            <person name="Shen B."/>
        </authorList>
    </citation>
    <scope>NUCLEOTIDE SEQUENCE [LARGE SCALE GENOMIC DNA]</scope>
    <source>
        <strain evidence="5 6">NPDC048946</strain>
    </source>
</reference>
<comment type="similarity">
    <text evidence="1">Belongs to the methyltransferase superfamily.</text>
</comment>
<dbReference type="GO" id="GO:0008168">
    <property type="term" value="F:methyltransferase activity"/>
    <property type="evidence" value="ECO:0007669"/>
    <property type="project" value="UniProtKB-KW"/>
</dbReference>
<evidence type="ECO:0000256" key="1">
    <source>
        <dbReference type="ARBA" id="ARBA00008361"/>
    </source>
</evidence>
<accession>A0ABV3DAU3</accession>
<name>A0ABV3DAU3_9ACTN</name>
<comment type="caution">
    <text evidence="5">The sequence shown here is derived from an EMBL/GenBank/DDBJ whole genome shotgun (WGS) entry which is preliminary data.</text>
</comment>
<protein>
    <submittedName>
        <fullName evidence="5">Class I SAM-dependent methyltransferase</fullName>
    </submittedName>
</protein>
<dbReference type="Proteomes" id="UP001551482">
    <property type="component" value="Unassembled WGS sequence"/>
</dbReference>